<dbReference type="Pfam" id="PF09792">
    <property type="entry name" value="But2"/>
    <property type="match status" value="1"/>
</dbReference>
<dbReference type="AlphaFoldDB" id="A0A165KWX5"/>
<evidence type="ECO:0000256" key="2">
    <source>
        <dbReference type="SAM" id="Phobius"/>
    </source>
</evidence>
<organism evidence="4 5">
    <name type="scientific">Daedalea quercina L-15889</name>
    <dbReference type="NCBI Taxonomy" id="1314783"/>
    <lineage>
        <taxon>Eukaryota</taxon>
        <taxon>Fungi</taxon>
        <taxon>Dikarya</taxon>
        <taxon>Basidiomycota</taxon>
        <taxon>Agaricomycotina</taxon>
        <taxon>Agaricomycetes</taxon>
        <taxon>Polyporales</taxon>
        <taxon>Fomitopsis</taxon>
    </lineage>
</organism>
<evidence type="ECO:0000313" key="5">
    <source>
        <dbReference type="Proteomes" id="UP000076727"/>
    </source>
</evidence>
<feature type="compositionally biased region" description="Basic and acidic residues" evidence="1">
    <location>
        <begin position="14"/>
        <end position="24"/>
    </location>
</feature>
<feature type="region of interest" description="Disordered" evidence="1">
    <location>
        <begin position="1"/>
        <end position="30"/>
    </location>
</feature>
<feature type="domain" description="Ubiquitin 3 binding protein But2 C-terminal" evidence="3">
    <location>
        <begin position="129"/>
        <end position="242"/>
    </location>
</feature>
<keyword evidence="5" id="KW-1185">Reference proteome</keyword>
<gene>
    <name evidence="4" type="ORF">DAEQUDRAFT_733523</name>
</gene>
<keyword evidence="2" id="KW-0812">Transmembrane</keyword>
<dbReference type="EMBL" id="KV429163">
    <property type="protein sequence ID" value="KZT63694.1"/>
    <property type="molecule type" value="Genomic_DNA"/>
</dbReference>
<keyword evidence="2" id="KW-0472">Membrane</keyword>
<evidence type="ECO:0000259" key="3">
    <source>
        <dbReference type="Pfam" id="PF09792"/>
    </source>
</evidence>
<dbReference type="Proteomes" id="UP000076727">
    <property type="component" value="Unassembled WGS sequence"/>
</dbReference>
<name>A0A165KWX5_9APHY</name>
<dbReference type="InterPro" id="IPR018620">
    <property type="entry name" value="Ubiquitin3-bd_protein_But2_C"/>
</dbReference>
<sequence>MTDHTEESIALLDEGERTPSEAVRKVQRRTSVHPKPSLTPCITVALLLFVVVDLLAYLYIFRSILGDMSAEPELEFRKPYRGLDDLYDSGETNSSKHAPIENVPRVATIVNSEEPDKVYPLDEHRWLSAYGTVTPLDRHLRVSNTIHTILQFRVMDYGMEQCALALRLPAGEDNNVVKSAAIELCALDVSHQLDPRMLSWSTRPPCRGSVDTLRADFGEETRLPEFSCKWGSLYTYEISCASGSPACDVDVWADRNGTWGVFMYQFQTI</sequence>
<reference evidence="4 5" key="1">
    <citation type="journal article" date="2016" name="Mol. Biol. Evol.">
        <title>Comparative Genomics of Early-Diverging Mushroom-Forming Fungi Provides Insights into the Origins of Lignocellulose Decay Capabilities.</title>
        <authorList>
            <person name="Nagy L.G."/>
            <person name="Riley R."/>
            <person name="Tritt A."/>
            <person name="Adam C."/>
            <person name="Daum C."/>
            <person name="Floudas D."/>
            <person name="Sun H."/>
            <person name="Yadav J.S."/>
            <person name="Pangilinan J."/>
            <person name="Larsson K.H."/>
            <person name="Matsuura K."/>
            <person name="Barry K."/>
            <person name="Labutti K."/>
            <person name="Kuo R."/>
            <person name="Ohm R.A."/>
            <person name="Bhattacharya S.S."/>
            <person name="Shirouzu T."/>
            <person name="Yoshinaga Y."/>
            <person name="Martin F.M."/>
            <person name="Grigoriev I.V."/>
            <person name="Hibbett D.S."/>
        </authorList>
    </citation>
    <scope>NUCLEOTIDE SEQUENCE [LARGE SCALE GENOMIC DNA]</scope>
    <source>
        <strain evidence="4 5">L-15889</strain>
    </source>
</reference>
<accession>A0A165KWX5</accession>
<feature type="transmembrane region" description="Helical" evidence="2">
    <location>
        <begin position="37"/>
        <end position="60"/>
    </location>
</feature>
<keyword evidence="2" id="KW-1133">Transmembrane helix</keyword>
<proteinExistence type="predicted"/>
<dbReference type="OrthoDB" id="61113at2759"/>
<protein>
    <recommendedName>
        <fullName evidence="3">Ubiquitin 3 binding protein But2 C-terminal domain-containing protein</fullName>
    </recommendedName>
</protein>
<evidence type="ECO:0000256" key="1">
    <source>
        <dbReference type="SAM" id="MobiDB-lite"/>
    </source>
</evidence>
<evidence type="ECO:0000313" key="4">
    <source>
        <dbReference type="EMBL" id="KZT63694.1"/>
    </source>
</evidence>